<dbReference type="AlphaFoldDB" id="A0A1V9EPR9"/>
<keyword evidence="2" id="KW-1185">Reference proteome</keyword>
<evidence type="ECO:0000313" key="1">
    <source>
        <dbReference type="EMBL" id="OQP48081.1"/>
    </source>
</evidence>
<protein>
    <submittedName>
        <fullName evidence="1">Uncharacterized protein</fullName>
    </submittedName>
</protein>
<comment type="caution">
    <text evidence="1">The sequence shown here is derived from an EMBL/GenBank/DDBJ whole genome shotgun (WGS) entry which is preliminary data.</text>
</comment>
<dbReference type="RefSeq" id="WP_081200619.1">
    <property type="nucleotide sequence ID" value="NZ_FOCZ01000004.1"/>
</dbReference>
<reference evidence="2" key="1">
    <citation type="submission" date="2016-04" db="EMBL/GenBank/DDBJ databases">
        <authorList>
            <person name="Chen L."/>
            <person name="Zhuang W."/>
            <person name="Wang G."/>
        </authorList>
    </citation>
    <scope>NUCLEOTIDE SEQUENCE [LARGE SCALE GENOMIC DNA]</scope>
    <source>
        <strain evidence="2">17621</strain>
    </source>
</reference>
<dbReference type="Proteomes" id="UP000192610">
    <property type="component" value="Unassembled WGS sequence"/>
</dbReference>
<dbReference type="EMBL" id="LVXG01000018">
    <property type="protein sequence ID" value="OQP48081.1"/>
    <property type="molecule type" value="Genomic_DNA"/>
</dbReference>
<sequence length="182" mass="22031">MGASLDLCGVNAKKIVEGYPGYFKNSQEISLEEFIRLYDETLWERKYDSIDRGIEFIFGNAIRRYCSVIWEMTDYCFSSFDWLNDEREVEQHELNYKLTKDQVIDLMDWYIALSYVFSDDEYVLAKIKEPKYLEQAKRMIEYFEAIYKDRENYFKVIGYDFVALKEEVVNAHYDFYFYTYSC</sequence>
<evidence type="ECO:0000313" key="2">
    <source>
        <dbReference type="Proteomes" id="UP000192610"/>
    </source>
</evidence>
<accession>A0A1V9EPR9</accession>
<organism evidence="1 2">
    <name type="scientific">Niastella yeongjuensis</name>
    <dbReference type="NCBI Taxonomy" id="354355"/>
    <lineage>
        <taxon>Bacteria</taxon>
        <taxon>Pseudomonadati</taxon>
        <taxon>Bacteroidota</taxon>
        <taxon>Chitinophagia</taxon>
        <taxon>Chitinophagales</taxon>
        <taxon>Chitinophagaceae</taxon>
        <taxon>Niastella</taxon>
    </lineage>
</organism>
<dbReference type="STRING" id="354355.SAMN05660816_02414"/>
<dbReference type="OrthoDB" id="686982at2"/>
<gene>
    <name evidence="1" type="ORF">A4H97_30065</name>
</gene>
<name>A0A1V9EPR9_9BACT</name>
<proteinExistence type="predicted"/>